<reference evidence="3" key="1">
    <citation type="journal article" date="2005" name="Nature">
        <title>The map-based sequence of the rice genome.</title>
        <authorList>
            <consortium name="International rice genome sequencing project (IRGSP)"/>
            <person name="Matsumoto T."/>
            <person name="Wu J."/>
            <person name="Kanamori H."/>
            <person name="Katayose Y."/>
            <person name="Fujisawa M."/>
            <person name="Namiki N."/>
            <person name="Mizuno H."/>
            <person name="Yamamoto K."/>
            <person name="Antonio B.A."/>
            <person name="Baba T."/>
            <person name="Sakata K."/>
            <person name="Nagamura Y."/>
            <person name="Aoki H."/>
            <person name="Arikawa K."/>
            <person name="Arita K."/>
            <person name="Bito T."/>
            <person name="Chiden Y."/>
            <person name="Fujitsuka N."/>
            <person name="Fukunaka R."/>
            <person name="Hamada M."/>
            <person name="Harada C."/>
            <person name="Hayashi A."/>
            <person name="Hijishita S."/>
            <person name="Honda M."/>
            <person name="Hosokawa S."/>
            <person name="Ichikawa Y."/>
            <person name="Idonuma A."/>
            <person name="Iijima M."/>
            <person name="Ikeda M."/>
            <person name="Ikeno M."/>
            <person name="Ito K."/>
            <person name="Ito S."/>
            <person name="Ito T."/>
            <person name="Ito Y."/>
            <person name="Ito Y."/>
            <person name="Iwabuchi A."/>
            <person name="Kamiya K."/>
            <person name="Karasawa W."/>
            <person name="Kurita K."/>
            <person name="Katagiri S."/>
            <person name="Kikuta A."/>
            <person name="Kobayashi H."/>
            <person name="Kobayashi N."/>
            <person name="Machita K."/>
            <person name="Maehara T."/>
            <person name="Masukawa M."/>
            <person name="Mizubayashi T."/>
            <person name="Mukai Y."/>
            <person name="Nagasaki H."/>
            <person name="Nagata Y."/>
            <person name="Naito S."/>
            <person name="Nakashima M."/>
            <person name="Nakama Y."/>
            <person name="Nakamichi Y."/>
            <person name="Nakamura M."/>
            <person name="Meguro A."/>
            <person name="Negishi M."/>
            <person name="Ohta I."/>
            <person name="Ohta T."/>
            <person name="Okamoto M."/>
            <person name="Ono N."/>
            <person name="Saji S."/>
            <person name="Sakaguchi M."/>
            <person name="Sakai K."/>
            <person name="Shibata M."/>
            <person name="Shimokawa T."/>
            <person name="Song J."/>
            <person name="Takazaki Y."/>
            <person name="Terasawa K."/>
            <person name="Tsugane M."/>
            <person name="Tsuji K."/>
            <person name="Ueda S."/>
            <person name="Waki K."/>
            <person name="Yamagata H."/>
            <person name="Yamamoto M."/>
            <person name="Yamamoto S."/>
            <person name="Yamane H."/>
            <person name="Yoshiki S."/>
            <person name="Yoshihara R."/>
            <person name="Yukawa K."/>
            <person name="Zhong H."/>
            <person name="Yano M."/>
            <person name="Yuan Q."/>
            <person name="Ouyang S."/>
            <person name="Liu J."/>
            <person name="Jones K.M."/>
            <person name="Gansberger K."/>
            <person name="Moffat K."/>
            <person name="Hill J."/>
            <person name="Bera J."/>
            <person name="Fadrosh D."/>
            <person name="Jin S."/>
            <person name="Johri S."/>
            <person name="Kim M."/>
            <person name="Overton L."/>
            <person name="Reardon M."/>
            <person name="Tsitrin T."/>
            <person name="Vuong H."/>
            <person name="Weaver B."/>
            <person name="Ciecko A."/>
            <person name="Tallon L."/>
            <person name="Jackson J."/>
            <person name="Pai G."/>
            <person name="Aken S.V."/>
            <person name="Utterback T."/>
            <person name="Reidmuller S."/>
            <person name="Feldblyum T."/>
            <person name="Hsiao J."/>
            <person name="Zismann V."/>
            <person name="Iobst S."/>
            <person name="de Vazeille A.R."/>
            <person name="Buell C.R."/>
            <person name="Ying K."/>
            <person name="Li Y."/>
            <person name="Lu T."/>
            <person name="Huang Y."/>
            <person name="Zhao Q."/>
            <person name="Feng Q."/>
            <person name="Zhang L."/>
            <person name="Zhu J."/>
            <person name="Weng Q."/>
            <person name="Mu J."/>
            <person name="Lu Y."/>
            <person name="Fan D."/>
            <person name="Liu Y."/>
            <person name="Guan J."/>
            <person name="Zhang Y."/>
            <person name="Yu S."/>
            <person name="Liu X."/>
            <person name="Zhang Y."/>
            <person name="Hong G."/>
            <person name="Han B."/>
            <person name="Choisne N."/>
            <person name="Demange N."/>
            <person name="Orjeda G."/>
            <person name="Samain S."/>
            <person name="Cattolico L."/>
            <person name="Pelletier E."/>
            <person name="Couloux A."/>
            <person name="Segurens B."/>
            <person name="Wincker P."/>
            <person name="D'Hont A."/>
            <person name="Scarpelli C."/>
            <person name="Weissenbach J."/>
            <person name="Salanoubat M."/>
            <person name="Quetier F."/>
            <person name="Yu Y."/>
            <person name="Kim H.R."/>
            <person name="Rambo T."/>
            <person name="Currie J."/>
            <person name="Collura K."/>
            <person name="Luo M."/>
            <person name="Yang T."/>
            <person name="Ammiraju J.S.S."/>
            <person name="Engler F."/>
            <person name="Soderlund C."/>
            <person name="Wing R.A."/>
            <person name="Palmer L.E."/>
            <person name="de la Bastide M."/>
            <person name="Spiegel L."/>
            <person name="Nascimento L."/>
            <person name="Zutavern T."/>
            <person name="O'Shaughnessy A."/>
            <person name="Dike S."/>
            <person name="Dedhia N."/>
            <person name="Preston R."/>
            <person name="Balija V."/>
            <person name="McCombie W.R."/>
            <person name="Chow T."/>
            <person name="Chen H."/>
            <person name="Chung M."/>
            <person name="Chen C."/>
            <person name="Shaw J."/>
            <person name="Wu H."/>
            <person name="Hsiao K."/>
            <person name="Chao Y."/>
            <person name="Chu M."/>
            <person name="Cheng C."/>
            <person name="Hour A."/>
            <person name="Lee P."/>
            <person name="Lin S."/>
            <person name="Lin Y."/>
            <person name="Liou J."/>
            <person name="Liu S."/>
            <person name="Hsing Y."/>
            <person name="Raghuvanshi S."/>
            <person name="Mohanty A."/>
            <person name="Bharti A.K."/>
            <person name="Gaur A."/>
            <person name="Gupta V."/>
            <person name="Kumar D."/>
            <person name="Ravi V."/>
            <person name="Vij S."/>
            <person name="Kapur A."/>
            <person name="Khurana P."/>
            <person name="Khurana P."/>
            <person name="Khurana J.P."/>
            <person name="Tyagi A.K."/>
            <person name="Gaikwad K."/>
            <person name="Singh A."/>
            <person name="Dalal V."/>
            <person name="Srivastava S."/>
            <person name="Dixit A."/>
            <person name="Pal A.K."/>
            <person name="Ghazi I.A."/>
            <person name="Yadav M."/>
            <person name="Pandit A."/>
            <person name="Bhargava A."/>
            <person name="Sureshbabu K."/>
            <person name="Batra K."/>
            <person name="Sharma T.R."/>
            <person name="Mohapatra T."/>
            <person name="Singh N.K."/>
            <person name="Messing J."/>
            <person name="Nelson A.B."/>
            <person name="Fuks G."/>
            <person name="Kavchok S."/>
            <person name="Keizer G."/>
            <person name="Linton E."/>
            <person name="Llaca V."/>
            <person name="Song R."/>
            <person name="Tanyolac B."/>
            <person name="Young S."/>
            <person name="Ho-Il K."/>
            <person name="Hahn J.H."/>
            <person name="Sangsakoo G."/>
            <person name="Vanavichit A."/>
            <person name="de Mattos Luiz.A.T."/>
            <person name="Zimmer P.D."/>
            <person name="Malone G."/>
            <person name="Dellagostin O."/>
            <person name="de Oliveira A.C."/>
            <person name="Bevan M."/>
            <person name="Bancroft I."/>
            <person name="Minx P."/>
            <person name="Cordum H."/>
            <person name="Wilson R."/>
            <person name="Cheng Z."/>
            <person name="Jin W."/>
            <person name="Jiang J."/>
            <person name="Leong S.A."/>
            <person name="Iwama H."/>
            <person name="Gojobori T."/>
            <person name="Itoh T."/>
            <person name="Niimura Y."/>
            <person name="Fujii Y."/>
            <person name="Habara T."/>
            <person name="Sakai H."/>
            <person name="Sato Y."/>
            <person name="Wilson G."/>
            <person name="Kumar K."/>
            <person name="McCouch S."/>
            <person name="Juretic N."/>
            <person name="Hoen D."/>
            <person name="Wright S."/>
            <person name="Bruskiewich R."/>
            <person name="Bureau T."/>
            <person name="Miyao A."/>
            <person name="Hirochika H."/>
            <person name="Nishikawa T."/>
            <person name="Kadowaki K."/>
            <person name="Sugiura M."/>
            <person name="Burr B."/>
            <person name="Sasaki T."/>
        </authorList>
    </citation>
    <scope>NUCLEOTIDE SEQUENCE [LARGE SCALE GENOMIC DNA]</scope>
    <source>
        <strain evidence="3">cv. Nipponbare</strain>
    </source>
</reference>
<evidence type="ECO:0000313" key="2">
    <source>
        <dbReference type="EMBL" id="BAC75578.1"/>
    </source>
</evidence>
<sequence length="141" mass="15275">MSPRLRPAPSRSSFQAEVAVLLRRHEVALVVIVLLDLKVWEEGGERCGASSPVPTGSRHDPRPPSLSLSRLRQAAGDESSSGRAWQAARVAGRARCSTTMSSPPIHIVPIDCRRCQSEPHTRANDFPSLAVVPAAARLRPE</sequence>
<name>Q84NN7_ORYSJ</name>
<reference evidence="3" key="2">
    <citation type="journal article" date="2008" name="Nucleic Acids Res.">
        <title>The rice annotation project database (RAP-DB): 2008 update.</title>
        <authorList>
            <consortium name="The rice annotation project (RAP)"/>
        </authorList>
    </citation>
    <scope>GENOME REANNOTATION</scope>
    <source>
        <strain evidence="3">cv. Nipponbare</strain>
    </source>
</reference>
<organism evidence="2 3">
    <name type="scientific">Oryza sativa subsp. japonica</name>
    <name type="common">Rice</name>
    <dbReference type="NCBI Taxonomy" id="39947"/>
    <lineage>
        <taxon>Eukaryota</taxon>
        <taxon>Viridiplantae</taxon>
        <taxon>Streptophyta</taxon>
        <taxon>Embryophyta</taxon>
        <taxon>Tracheophyta</taxon>
        <taxon>Spermatophyta</taxon>
        <taxon>Magnoliopsida</taxon>
        <taxon>Liliopsida</taxon>
        <taxon>Poales</taxon>
        <taxon>Poaceae</taxon>
        <taxon>BOP clade</taxon>
        <taxon>Oryzoideae</taxon>
        <taxon>Oryzeae</taxon>
        <taxon>Oryzinae</taxon>
        <taxon>Oryza</taxon>
        <taxon>Oryza sativa</taxon>
    </lineage>
</organism>
<accession>Q84NN7</accession>
<dbReference type="EMBL" id="AP005261">
    <property type="protein sequence ID" value="BAC75578.1"/>
    <property type="molecule type" value="Genomic_DNA"/>
</dbReference>
<dbReference type="Proteomes" id="UP000000763">
    <property type="component" value="Chromosome 7"/>
</dbReference>
<evidence type="ECO:0000313" key="3">
    <source>
        <dbReference type="Proteomes" id="UP000000763"/>
    </source>
</evidence>
<dbReference type="AlphaFoldDB" id="Q84NN7"/>
<proteinExistence type="predicted"/>
<feature type="region of interest" description="Disordered" evidence="1">
    <location>
        <begin position="45"/>
        <end position="86"/>
    </location>
</feature>
<gene>
    <name evidence="2" type="primary">P0640E12.107</name>
</gene>
<protein>
    <submittedName>
        <fullName evidence="2">Uncharacterized protein</fullName>
    </submittedName>
</protein>
<evidence type="ECO:0000256" key="1">
    <source>
        <dbReference type="SAM" id="MobiDB-lite"/>
    </source>
</evidence>